<dbReference type="HOGENOM" id="CLU_3292964_0_0_4"/>
<protein>
    <submittedName>
        <fullName evidence="1">Uncharacterized protein</fullName>
    </submittedName>
</protein>
<sequence>MRRGEVENGGDIDGQFVFMFRQTKQAETFAKFVLTQHPKP</sequence>
<keyword evidence="2" id="KW-1185">Reference proteome</keyword>
<accession>G4CGL0</accession>
<dbReference type="AlphaFoldDB" id="G4CGL0"/>
<proteinExistence type="predicted"/>
<name>G4CGL0_9NEIS</name>
<dbReference type="Proteomes" id="UP000003019">
    <property type="component" value="Unassembled WGS sequence"/>
</dbReference>
<organism evidence="1 2">
    <name type="scientific">Neisseria shayeganii 871</name>
    <dbReference type="NCBI Taxonomy" id="1032488"/>
    <lineage>
        <taxon>Bacteria</taxon>
        <taxon>Pseudomonadati</taxon>
        <taxon>Pseudomonadota</taxon>
        <taxon>Betaproteobacteria</taxon>
        <taxon>Neisseriales</taxon>
        <taxon>Neisseriaceae</taxon>
        <taxon>Neisseria</taxon>
    </lineage>
</organism>
<reference evidence="1 2" key="1">
    <citation type="submission" date="2011-05" db="EMBL/GenBank/DDBJ databases">
        <authorList>
            <person name="Muzny D."/>
            <person name="Qin X."/>
            <person name="Deng J."/>
            <person name="Jiang H."/>
            <person name="Liu Y."/>
            <person name="Qu J."/>
            <person name="Song X.-Z."/>
            <person name="Zhang L."/>
            <person name="Thornton R."/>
            <person name="Coyle M."/>
            <person name="Francisco L."/>
            <person name="Jackson L."/>
            <person name="Javaid M."/>
            <person name="Korchina V."/>
            <person name="Kovar C."/>
            <person name="Mata R."/>
            <person name="Mathew T."/>
            <person name="Ngo R."/>
            <person name="Nguyen L."/>
            <person name="Nguyen N."/>
            <person name="Okwuonu G."/>
            <person name="Ongeri F."/>
            <person name="Pham C."/>
            <person name="Simmons D."/>
            <person name="Wilczek-Boney K."/>
            <person name="Hale W."/>
            <person name="Jakkamsetti A."/>
            <person name="Pham P."/>
            <person name="Ruth R."/>
            <person name="San Lucas F."/>
            <person name="Warren J."/>
            <person name="Zhang J."/>
            <person name="Zhao Z."/>
            <person name="Zhou C."/>
            <person name="Zhu D."/>
            <person name="Lee S."/>
            <person name="Bess C."/>
            <person name="Blankenburg K."/>
            <person name="Forbes L."/>
            <person name="Fu Q."/>
            <person name="Gubbala S."/>
            <person name="Hirani K."/>
            <person name="Jayaseelan J.C."/>
            <person name="Lara F."/>
            <person name="Munidasa M."/>
            <person name="Palculict T."/>
            <person name="Patil S."/>
            <person name="Pu L.-L."/>
            <person name="Saada N."/>
            <person name="Tang L."/>
            <person name="Weissenberger G."/>
            <person name="Zhu Y."/>
            <person name="Hemphill L."/>
            <person name="Shang Y."/>
            <person name="Youmans B."/>
            <person name="Ayvaz T."/>
            <person name="Ross M."/>
            <person name="Santibanez J."/>
            <person name="Aqrawi P."/>
            <person name="Gross S."/>
            <person name="Joshi V."/>
            <person name="Fowler G."/>
            <person name="Nazareth L."/>
            <person name="Reid J."/>
            <person name="Worley K."/>
            <person name="Petrosino J."/>
            <person name="Highlander S."/>
            <person name="Gibbs R."/>
        </authorList>
    </citation>
    <scope>NUCLEOTIDE SEQUENCE [LARGE SCALE GENOMIC DNA]</scope>
    <source>
        <strain evidence="1 2">871</strain>
    </source>
</reference>
<dbReference type="EMBL" id="AGAY01000026">
    <property type="protein sequence ID" value="EGY52963.1"/>
    <property type="molecule type" value="Genomic_DNA"/>
</dbReference>
<evidence type="ECO:0000313" key="2">
    <source>
        <dbReference type="Proteomes" id="UP000003019"/>
    </source>
</evidence>
<dbReference type="STRING" id="1032488.HMPREF9371_0749"/>
<evidence type="ECO:0000313" key="1">
    <source>
        <dbReference type="EMBL" id="EGY52963.1"/>
    </source>
</evidence>
<gene>
    <name evidence="1" type="ORF">HMPREF9371_0749</name>
</gene>
<comment type="caution">
    <text evidence="1">The sequence shown here is derived from an EMBL/GenBank/DDBJ whole genome shotgun (WGS) entry which is preliminary data.</text>
</comment>